<accession>A0A2C9UGU5</accession>
<protein>
    <submittedName>
        <fullName evidence="1">Uncharacterized protein</fullName>
    </submittedName>
</protein>
<proteinExistence type="predicted"/>
<dbReference type="AlphaFoldDB" id="A0A2C9UGU5"/>
<evidence type="ECO:0000313" key="1">
    <source>
        <dbReference type="EMBL" id="OAY29797.1"/>
    </source>
</evidence>
<organism evidence="1">
    <name type="scientific">Manihot esculenta</name>
    <name type="common">Cassava</name>
    <name type="synonym">Jatropha manihot</name>
    <dbReference type="NCBI Taxonomy" id="3983"/>
    <lineage>
        <taxon>Eukaryota</taxon>
        <taxon>Viridiplantae</taxon>
        <taxon>Streptophyta</taxon>
        <taxon>Embryophyta</taxon>
        <taxon>Tracheophyta</taxon>
        <taxon>Spermatophyta</taxon>
        <taxon>Magnoliopsida</taxon>
        <taxon>eudicotyledons</taxon>
        <taxon>Gunneridae</taxon>
        <taxon>Pentapetalae</taxon>
        <taxon>rosids</taxon>
        <taxon>fabids</taxon>
        <taxon>Malpighiales</taxon>
        <taxon>Euphorbiaceae</taxon>
        <taxon>Crotonoideae</taxon>
        <taxon>Manihoteae</taxon>
        <taxon>Manihot</taxon>
    </lineage>
</organism>
<name>A0A2C9UGU5_MANES</name>
<sequence>MVLQYYTLIYCRIHMSKRSQKKDEEVDERVLVCNSVSCIKSKHSRSIGMHSSVLK</sequence>
<reference evidence="1" key="1">
    <citation type="submission" date="2016-02" db="EMBL/GenBank/DDBJ databases">
        <title>WGS assembly of Manihot esculenta.</title>
        <authorList>
            <person name="Bredeson J.V."/>
            <person name="Prochnik S.E."/>
            <person name="Lyons J.B."/>
            <person name="Schmutz J."/>
            <person name="Grimwood J."/>
            <person name="Vrebalov J."/>
            <person name="Bart R.S."/>
            <person name="Amuge T."/>
            <person name="Ferguson M.E."/>
            <person name="Green R."/>
            <person name="Putnam N."/>
            <person name="Stites J."/>
            <person name="Rounsley S."/>
            <person name="Rokhsar D.S."/>
        </authorList>
    </citation>
    <scope>NUCLEOTIDE SEQUENCE [LARGE SCALE GENOMIC DNA]</scope>
    <source>
        <tissue evidence="1">Leaf</tissue>
    </source>
</reference>
<gene>
    <name evidence="1" type="ORF">MANES_15G173100</name>
</gene>
<dbReference type="EMBL" id="CM004401">
    <property type="protein sequence ID" value="OAY29797.1"/>
    <property type="molecule type" value="Genomic_DNA"/>
</dbReference>